<proteinExistence type="inferred from homology"/>
<keyword evidence="3" id="KW-1003">Cell membrane</keyword>
<reference evidence="9" key="1">
    <citation type="submission" date="2016-10" db="EMBL/GenBank/DDBJ databases">
        <authorList>
            <person name="Varghese N."/>
            <person name="Submissions S."/>
        </authorList>
    </citation>
    <scope>NUCLEOTIDE SEQUENCE [LARGE SCALE GENOMIC DNA]</scope>
    <source>
        <strain evidence="9">DSM 14807</strain>
    </source>
</reference>
<comment type="similarity">
    <text evidence="2 7">Belongs to the ExbD/TolR family.</text>
</comment>
<dbReference type="Proteomes" id="UP000199537">
    <property type="component" value="Unassembled WGS sequence"/>
</dbReference>
<evidence type="ECO:0000313" key="9">
    <source>
        <dbReference type="Proteomes" id="UP000199537"/>
    </source>
</evidence>
<keyword evidence="6" id="KW-0472">Membrane</keyword>
<name>A0A1I7NF88_9BACT</name>
<keyword evidence="4 7" id="KW-0812">Transmembrane</keyword>
<keyword evidence="9" id="KW-1185">Reference proteome</keyword>
<keyword evidence="7" id="KW-0813">Transport</keyword>
<gene>
    <name evidence="8" type="ORF">SAMN05660895_1635</name>
</gene>
<dbReference type="GO" id="GO:0005886">
    <property type="term" value="C:plasma membrane"/>
    <property type="evidence" value="ECO:0007669"/>
    <property type="project" value="UniProtKB-SubCell"/>
</dbReference>
<dbReference type="GO" id="GO:0015031">
    <property type="term" value="P:protein transport"/>
    <property type="evidence" value="ECO:0007669"/>
    <property type="project" value="UniProtKB-KW"/>
</dbReference>
<dbReference type="Pfam" id="PF02472">
    <property type="entry name" value="ExbD"/>
    <property type="match status" value="1"/>
</dbReference>
<evidence type="ECO:0000313" key="8">
    <source>
        <dbReference type="EMBL" id="SFV33318.1"/>
    </source>
</evidence>
<dbReference type="AlphaFoldDB" id="A0A1I7NF88"/>
<dbReference type="OrthoDB" id="9793581at2"/>
<dbReference type="GO" id="GO:0022857">
    <property type="term" value="F:transmembrane transporter activity"/>
    <property type="evidence" value="ECO:0007669"/>
    <property type="project" value="InterPro"/>
</dbReference>
<dbReference type="EMBL" id="FPCJ01000001">
    <property type="protein sequence ID" value="SFV33318.1"/>
    <property type="molecule type" value="Genomic_DNA"/>
</dbReference>
<evidence type="ECO:0000256" key="6">
    <source>
        <dbReference type="ARBA" id="ARBA00023136"/>
    </source>
</evidence>
<accession>A0A1I7NF88</accession>
<evidence type="ECO:0000256" key="7">
    <source>
        <dbReference type="RuleBase" id="RU003879"/>
    </source>
</evidence>
<dbReference type="PANTHER" id="PTHR30558">
    <property type="entry name" value="EXBD MEMBRANE COMPONENT OF PMF-DRIVEN MACROMOLECULE IMPORT SYSTEM"/>
    <property type="match status" value="1"/>
</dbReference>
<sequence>MPKVKLPRKSTAIDMTPMVDVAFLLLTFFMLTTKFKPNDPVTVVTPSSISTKLLPESNIVMILIGKDGRVFFDLDNKFKKQQLMSDFNSQYHLGLTKDQINSYAIGGPVGVPFKMLPQLLNVPADQRNAFPQPGIPIDSANNELDQWIKYTLNVNNGNPDLQFVIKADDNTKYEVVKQVLKTLKANHLNKLHLVTNLKPIPPGTAAWREQQAAGGANASKKQP</sequence>
<evidence type="ECO:0000256" key="5">
    <source>
        <dbReference type="ARBA" id="ARBA00022989"/>
    </source>
</evidence>
<comment type="subcellular location">
    <subcellularLocation>
        <location evidence="1">Cell membrane</location>
        <topology evidence="1">Single-pass membrane protein</topology>
    </subcellularLocation>
    <subcellularLocation>
        <location evidence="7">Cell membrane</location>
        <topology evidence="7">Single-pass type II membrane protein</topology>
    </subcellularLocation>
</comment>
<evidence type="ECO:0000256" key="2">
    <source>
        <dbReference type="ARBA" id="ARBA00005811"/>
    </source>
</evidence>
<protein>
    <submittedName>
        <fullName evidence="8">Biopolymer transport protein ExbD/TolR</fullName>
    </submittedName>
</protein>
<evidence type="ECO:0000256" key="3">
    <source>
        <dbReference type="ARBA" id="ARBA00022475"/>
    </source>
</evidence>
<dbReference type="RefSeq" id="WP_092459675.1">
    <property type="nucleotide sequence ID" value="NZ_FPCJ01000001.1"/>
</dbReference>
<keyword evidence="5" id="KW-1133">Transmembrane helix</keyword>
<keyword evidence="7" id="KW-0653">Protein transport</keyword>
<dbReference type="InterPro" id="IPR003400">
    <property type="entry name" value="ExbD"/>
</dbReference>
<dbReference type="PANTHER" id="PTHR30558:SF3">
    <property type="entry name" value="BIOPOLYMER TRANSPORT PROTEIN EXBD-RELATED"/>
    <property type="match status" value="1"/>
</dbReference>
<evidence type="ECO:0000256" key="4">
    <source>
        <dbReference type="ARBA" id="ARBA00022692"/>
    </source>
</evidence>
<dbReference type="STRING" id="1393122.SAMN05660895_1635"/>
<evidence type="ECO:0000256" key="1">
    <source>
        <dbReference type="ARBA" id="ARBA00004162"/>
    </source>
</evidence>
<organism evidence="8 9">
    <name type="scientific">Thermoflavifilum thermophilum</name>
    <dbReference type="NCBI Taxonomy" id="1393122"/>
    <lineage>
        <taxon>Bacteria</taxon>
        <taxon>Pseudomonadati</taxon>
        <taxon>Bacteroidota</taxon>
        <taxon>Chitinophagia</taxon>
        <taxon>Chitinophagales</taxon>
        <taxon>Chitinophagaceae</taxon>
        <taxon>Thermoflavifilum</taxon>
    </lineage>
</organism>